<dbReference type="Proteomes" id="UP000186795">
    <property type="component" value="Unassembled WGS sequence"/>
</dbReference>
<name>A0A1N7JZC8_9BACL</name>
<dbReference type="RefSeq" id="WP_009710281.1">
    <property type="nucleotide sequence ID" value="NZ_CP048103.1"/>
</dbReference>
<evidence type="ECO:0000313" key="2">
    <source>
        <dbReference type="Proteomes" id="UP000186795"/>
    </source>
</evidence>
<keyword evidence="2" id="KW-1185">Reference proteome</keyword>
<dbReference type="AlphaFoldDB" id="A0A1N7JZC8"/>
<dbReference type="EMBL" id="FTOD01000002">
    <property type="protein sequence ID" value="SIS54616.1"/>
    <property type="molecule type" value="Genomic_DNA"/>
</dbReference>
<dbReference type="OrthoDB" id="9781005at2"/>
<evidence type="ECO:0008006" key="3">
    <source>
        <dbReference type="Google" id="ProtNLM"/>
    </source>
</evidence>
<accession>A0A1N7JZC8</accession>
<sequence>MQSLYVREMSTRFSISLLCKIAGVSHSGYYRCLKREQYPSEREKENEQIKAKILECHWEVNGIYGYPRVKIWPRKKYDSLQPRIRRKRKYFGRAGISSPSDHTDSVIKAGL</sequence>
<organism evidence="1 2">
    <name type="scientific">Kroppenstedtia eburnea</name>
    <dbReference type="NCBI Taxonomy" id="714067"/>
    <lineage>
        <taxon>Bacteria</taxon>
        <taxon>Bacillati</taxon>
        <taxon>Bacillota</taxon>
        <taxon>Bacilli</taxon>
        <taxon>Bacillales</taxon>
        <taxon>Thermoactinomycetaceae</taxon>
        <taxon>Kroppenstedtia</taxon>
    </lineage>
</organism>
<proteinExistence type="predicted"/>
<gene>
    <name evidence="1" type="ORF">SAMN05421790_102366</name>
</gene>
<reference evidence="2" key="1">
    <citation type="submission" date="2017-01" db="EMBL/GenBank/DDBJ databases">
        <authorList>
            <person name="Varghese N."/>
            <person name="Submissions S."/>
        </authorList>
    </citation>
    <scope>NUCLEOTIDE SEQUENCE [LARGE SCALE GENOMIC DNA]</scope>
    <source>
        <strain evidence="2">DSM 45196</strain>
    </source>
</reference>
<evidence type="ECO:0000313" key="1">
    <source>
        <dbReference type="EMBL" id="SIS54616.1"/>
    </source>
</evidence>
<protein>
    <recommendedName>
        <fullName evidence="3">Transposase</fullName>
    </recommendedName>
</protein>